<dbReference type="Gene3D" id="3.30.60.20">
    <property type="match status" value="2"/>
</dbReference>
<dbReference type="PROSITE" id="PS51456">
    <property type="entry name" value="MYOSIN_MOTOR"/>
    <property type="match status" value="1"/>
</dbReference>
<dbReference type="CDD" id="cd00029">
    <property type="entry name" value="C1"/>
    <property type="match status" value="1"/>
</dbReference>
<dbReference type="EMBL" id="LJIG01002158">
    <property type="protein sequence ID" value="KRT84782.1"/>
    <property type="molecule type" value="Genomic_DNA"/>
</dbReference>
<feature type="region of interest" description="Actin-binding" evidence="9">
    <location>
        <begin position="291"/>
        <end position="313"/>
    </location>
</feature>
<comment type="similarity">
    <text evidence="9">Belongs to the TRAFAC class myosin-kinesin ATPase superfamily. Myosin family.</text>
</comment>
<dbReference type="SMART" id="SM00109">
    <property type="entry name" value="C1"/>
    <property type="match status" value="2"/>
</dbReference>
<dbReference type="InterPro" id="IPR046987">
    <property type="entry name" value="Myo9"/>
</dbReference>
<feature type="region of interest" description="Disordered" evidence="10">
    <location>
        <begin position="789"/>
        <end position="815"/>
    </location>
</feature>
<dbReference type="Gene3D" id="3.40.850.10">
    <property type="entry name" value="Kinesin motor domain"/>
    <property type="match status" value="1"/>
</dbReference>
<dbReference type="InterPro" id="IPR046349">
    <property type="entry name" value="C1-like_sf"/>
</dbReference>
<dbReference type="Pfam" id="PF00063">
    <property type="entry name" value="Myosin_head"/>
    <property type="match status" value="2"/>
</dbReference>
<dbReference type="PROSITE" id="PS00479">
    <property type="entry name" value="ZF_DAG_PE_1"/>
    <property type="match status" value="1"/>
</dbReference>
<dbReference type="Gene3D" id="3.30.70.1590">
    <property type="match status" value="1"/>
</dbReference>
<name>A0A0T6BC08_9SCAR</name>
<proteinExistence type="inferred from homology"/>
<evidence type="ECO:0000256" key="10">
    <source>
        <dbReference type="SAM" id="MobiDB-lite"/>
    </source>
</evidence>
<feature type="domain" description="Rho-GAP" evidence="12">
    <location>
        <begin position="1217"/>
        <end position="1405"/>
    </location>
</feature>
<keyword evidence="4" id="KW-0547">Nucleotide-binding</keyword>
<dbReference type="Gene3D" id="1.20.58.530">
    <property type="match status" value="2"/>
</dbReference>
<feature type="compositionally biased region" description="Polar residues" evidence="10">
    <location>
        <begin position="159"/>
        <end position="193"/>
    </location>
</feature>
<keyword evidence="9" id="KW-0009">Actin-binding</keyword>
<evidence type="ECO:0000259" key="13">
    <source>
        <dbReference type="PROSITE" id="PS51456"/>
    </source>
</evidence>
<dbReference type="GO" id="GO:0005737">
    <property type="term" value="C:cytoplasm"/>
    <property type="evidence" value="ECO:0007669"/>
    <property type="project" value="UniProtKB-SubCell"/>
</dbReference>
<evidence type="ECO:0000256" key="2">
    <source>
        <dbReference type="ARBA" id="ARBA00022490"/>
    </source>
</evidence>
<gene>
    <name evidence="14" type="ORF">AMK59_26</name>
</gene>
<dbReference type="SMART" id="SM00242">
    <property type="entry name" value="MYSc"/>
    <property type="match status" value="1"/>
</dbReference>
<feature type="region of interest" description="Disordered" evidence="10">
    <location>
        <begin position="1515"/>
        <end position="1540"/>
    </location>
</feature>
<protein>
    <submittedName>
        <fullName evidence="14">C1 domain containing protein</fullName>
    </submittedName>
</protein>
<evidence type="ECO:0000313" key="15">
    <source>
        <dbReference type="Proteomes" id="UP000051574"/>
    </source>
</evidence>
<evidence type="ECO:0000256" key="7">
    <source>
        <dbReference type="ARBA" id="ARBA00023123"/>
    </source>
</evidence>
<dbReference type="GO" id="GO:0005884">
    <property type="term" value="C:actin filament"/>
    <property type="evidence" value="ECO:0007669"/>
    <property type="project" value="TreeGrafter"/>
</dbReference>
<dbReference type="Gene3D" id="1.10.555.10">
    <property type="entry name" value="Rho GTPase activation protein"/>
    <property type="match status" value="1"/>
</dbReference>
<feature type="compositionally biased region" description="Polar residues" evidence="10">
    <location>
        <begin position="706"/>
        <end position="717"/>
    </location>
</feature>
<dbReference type="Gene3D" id="1.20.5.190">
    <property type="match status" value="2"/>
</dbReference>
<comment type="subcellular location">
    <subcellularLocation>
        <location evidence="1">Cytoplasm</location>
    </subcellularLocation>
</comment>
<accession>A0A0T6BC08</accession>
<feature type="compositionally biased region" description="Basic and acidic residues" evidence="10">
    <location>
        <begin position="540"/>
        <end position="558"/>
    </location>
</feature>
<dbReference type="SUPFAM" id="SSF48350">
    <property type="entry name" value="GTPase activation domain, GAP"/>
    <property type="match status" value="1"/>
</dbReference>
<comment type="caution">
    <text evidence="9">Lacks conserved residue(s) required for the propagation of feature annotation.</text>
</comment>
<dbReference type="GO" id="GO:0035556">
    <property type="term" value="P:intracellular signal transduction"/>
    <property type="evidence" value="ECO:0007669"/>
    <property type="project" value="InterPro"/>
</dbReference>
<dbReference type="Pfam" id="PF00620">
    <property type="entry name" value="RhoGAP"/>
    <property type="match status" value="1"/>
</dbReference>
<dbReference type="OrthoDB" id="312459at2759"/>
<dbReference type="InterPro" id="IPR008936">
    <property type="entry name" value="Rho_GTPase_activation_prot"/>
</dbReference>
<evidence type="ECO:0000259" key="12">
    <source>
        <dbReference type="PROSITE" id="PS50238"/>
    </source>
</evidence>
<dbReference type="InterPro" id="IPR001609">
    <property type="entry name" value="Myosin_head_motor_dom-like"/>
</dbReference>
<evidence type="ECO:0000256" key="4">
    <source>
        <dbReference type="ARBA" id="ARBA00022741"/>
    </source>
</evidence>
<keyword evidence="5" id="KW-0862">Zinc</keyword>
<dbReference type="SMART" id="SM00015">
    <property type="entry name" value="IQ"/>
    <property type="match status" value="4"/>
</dbReference>
<feature type="compositionally biased region" description="Low complexity" evidence="10">
    <location>
        <begin position="633"/>
        <end position="647"/>
    </location>
</feature>
<dbReference type="Pfam" id="PF00612">
    <property type="entry name" value="IQ"/>
    <property type="match status" value="4"/>
</dbReference>
<dbReference type="SUPFAM" id="SSF57889">
    <property type="entry name" value="Cysteine-rich domain"/>
    <property type="match status" value="2"/>
</dbReference>
<feature type="domain" description="Myosin motor" evidence="13">
    <location>
        <begin position="1"/>
        <end position="409"/>
    </location>
</feature>
<evidence type="ECO:0000256" key="1">
    <source>
        <dbReference type="ARBA" id="ARBA00004496"/>
    </source>
</evidence>
<dbReference type="GO" id="GO:0000146">
    <property type="term" value="F:microfilament motor activity"/>
    <property type="evidence" value="ECO:0007669"/>
    <property type="project" value="InterPro"/>
</dbReference>
<feature type="region of interest" description="Disordered" evidence="10">
    <location>
        <begin position="540"/>
        <end position="566"/>
    </location>
</feature>
<dbReference type="CDD" id="cd20818">
    <property type="entry name" value="C1_Myosin-IX"/>
    <property type="match status" value="1"/>
</dbReference>
<sequence>MLFVVIGECFPGATSETLLQKFHSVHKENKFYQKPQKREGAFIVVHYAGKVKYQVSDMREKNLDLMRQDIVGVLKNSSMAFVRELVGADPVAVFRWAIVRAFFRAYFAFHEAGRRHRQGRVDGNKNNIQQRYSRNHTPNENIISKHQNMTAFNRAGAPSRNSSETDVNNHNRLSWPQFYQRSRSTSSGGTNYGKNDDDRRRKDSLSHNNPNSAALERVLCPNEARVMQRANQIVMKNKSFRPRERAKKGLKNLQSVKTLAGRTGLSAGNQSQPGKARKQPMTVTAQFQQSLHSLMETLNQANPFFIRCIKSNSNKYPNEFDDETVQRQLRYTGMLETVRIRQAGFNVRLTYDEFIQLYRILLPKGLLSSQIDVRDFLYTLNLNRDNYQLGSSKIFLRESEKYKLDCRLHQQIMASIVTLQRWFRACLERRRFLRIRNAVVILQSFCRMYLVQKYVRTVTAVIKIQKAWRGYKCRTLMQKLKTGIVNFQAHCRGFLTRNKVAEMKIKAMKKQKLLASQSYSHVGSTLSVEDVFSSSKESSREELEFDVDQEKGRHRESSESSGVVDDLGSDISHSKLSLRSTLSLPAVTSSYLPPLLPYHPPRFDTSDTKYEGILLDQLTKTSPTKASQYEDLLSYPSSKGSKSSLGSQRSFDSTKSHVSLPISTRESKSSYLTRTEQWSSSSIRSETDSEISYASSVPPPSSEESQTPYDVNSTTDIWQKHSPKSTKSPLSRTVQNRTPVSIKKNDSGLISLPPVRRSSREDVSWKENMGGKAEEILGKPKVPLRNLKKQAKRGHVRSLGEEVPDSGVSQSDKNSFQLRTIDESLAQNDEKLKDESPKLQELDWNKQSFTTHTPKRHRTGLNTLELKRRNSDPATKTIGVLENPEGSPTPPSGDDIQWITDKQTSFTMAGHVFRKCKGFSKDDVCAFCKEQMDAFITQGHKCGVCKRIFHTKCIQNRNVLRMPCDIKTSGSLDSAKPSRRKIRKHSKTPYDIHKQNASSNKFSLTKTSEFTDRADQIISDTKELQLMQTFITSKICKIESETSGSKPSEVDRLFKQALREFKDNLVQVYSAANRNSEAYSIKYKDLIMNFMQAMETVCQKEQTDKDFPVTMGVNAFRGFMDEFMTSRPEAEKTNKVKRKKDKKRKIDDLIEHAGHTFLLTIINIPTACEICSSFFMWPIERGLVCQNCKVTCHRKCYLKTGACTKGMHSADKKLFGVPLVLLIKDDCSIPVIIEKLLAAIELRGLYIEGIYRKSGVSSKVRELKNKMEEDPEDVNFDNYQIHVLTSVLKSFLREMPEPLLTFECYENFITAANMSDQQDRVSTLYDILKKLPKTNFDLMERLVFHLARVALHEEVNRMSAASLAIVFAPCILRTNKCLPAQDSLHDIGSQTQCIETIITEQLRKVRNTLDDIDTLDTARQAATKRLTSLRRSKVFSPEELLQAEPLPTNVDDEENLLEDHIQEIQKEKEHLTSTLPTLSHTSDDDMLSTDGDGSLDDISSMGETKKIKGPIIRSISGGEQMPKSMLPTQKLKRQSSSDVSVKILDDCSEDAPIMV</sequence>
<dbReference type="PANTHER" id="PTHR46184:SF5">
    <property type="entry name" value="UNCONVENTIONAL MYOSIN-IXA-LIKE"/>
    <property type="match status" value="1"/>
</dbReference>
<dbReference type="InterPro" id="IPR000048">
    <property type="entry name" value="IQ_motif_EF-hand-BS"/>
</dbReference>
<dbReference type="InterPro" id="IPR000198">
    <property type="entry name" value="RhoGAP_dom"/>
</dbReference>
<dbReference type="CDD" id="cd23767">
    <property type="entry name" value="IQCD"/>
    <property type="match status" value="1"/>
</dbReference>
<keyword evidence="8" id="KW-0505">Motor protein</keyword>
<evidence type="ECO:0000256" key="9">
    <source>
        <dbReference type="PROSITE-ProRule" id="PRU00782"/>
    </source>
</evidence>
<evidence type="ECO:0000259" key="11">
    <source>
        <dbReference type="PROSITE" id="PS50081"/>
    </source>
</evidence>
<dbReference type="GO" id="GO:0005096">
    <property type="term" value="F:GTPase activator activity"/>
    <property type="evidence" value="ECO:0007669"/>
    <property type="project" value="InterPro"/>
</dbReference>
<evidence type="ECO:0000256" key="3">
    <source>
        <dbReference type="ARBA" id="ARBA00022723"/>
    </source>
</evidence>
<dbReference type="PANTHER" id="PTHR46184">
    <property type="entry name" value="UNCONVENTIONAL MYOSIN-IXB-LIKE PROTEIN"/>
    <property type="match status" value="1"/>
</dbReference>
<evidence type="ECO:0000313" key="14">
    <source>
        <dbReference type="EMBL" id="KRT84782.1"/>
    </source>
</evidence>
<comment type="caution">
    <text evidence="14">The sequence shown here is derived from an EMBL/GenBank/DDBJ whole genome shotgun (WGS) entry which is preliminary data.</text>
</comment>
<feature type="domain" description="Phorbol-ester/DAG-type" evidence="11">
    <location>
        <begin position="910"/>
        <end position="964"/>
    </location>
</feature>
<keyword evidence="15" id="KW-1185">Reference proteome</keyword>
<dbReference type="InterPro" id="IPR036961">
    <property type="entry name" value="Kinesin_motor_dom_sf"/>
</dbReference>
<dbReference type="SUPFAM" id="SSF52540">
    <property type="entry name" value="P-loop containing nucleoside triphosphate hydrolases"/>
    <property type="match status" value="2"/>
</dbReference>
<keyword evidence="2" id="KW-0963">Cytoplasm</keyword>
<dbReference type="FunFam" id="3.40.850.10:FF:000008">
    <property type="entry name" value="Putative unconventional myosin-IXa"/>
    <property type="match status" value="1"/>
</dbReference>
<dbReference type="SMART" id="SM00324">
    <property type="entry name" value="RhoGAP"/>
    <property type="match status" value="1"/>
</dbReference>
<evidence type="ECO:0000256" key="5">
    <source>
        <dbReference type="ARBA" id="ARBA00022833"/>
    </source>
</evidence>
<dbReference type="PROSITE" id="PS50096">
    <property type="entry name" value="IQ"/>
    <property type="match status" value="3"/>
</dbReference>
<keyword evidence="7 9" id="KW-0518">Myosin</keyword>
<feature type="compositionally biased region" description="Basic and acidic residues" evidence="10">
    <location>
        <begin position="194"/>
        <end position="205"/>
    </location>
</feature>
<feature type="region of interest" description="Disordered" evidence="10">
    <location>
        <begin position="116"/>
        <end position="220"/>
    </location>
</feature>
<feature type="compositionally biased region" description="Polar residues" evidence="10">
    <location>
        <begin position="725"/>
        <end position="739"/>
    </location>
</feature>
<keyword evidence="6" id="KW-0067">ATP-binding</keyword>
<feature type="region of interest" description="Disordered" evidence="10">
    <location>
        <begin position="869"/>
        <end position="892"/>
    </location>
</feature>
<feature type="compositionally biased region" description="Polar residues" evidence="10">
    <location>
        <begin position="124"/>
        <end position="151"/>
    </location>
</feature>
<feature type="region of interest" description="Disordered" evidence="10">
    <location>
        <begin position="1469"/>
        <end position="1488"/>
    </location>
</feature>
<feature type="compositionally biased region" description="Low complexity" evidence="10">
    <location>
        <begin position="679"/>
        <end position="696"/>
    </location>
</feature>
<evidence type="ECO:0000256" key="8">
    <source>
        <dbReference type="ARBA" id="ARBA00023175"/>
    </source>
</evidence>
<evidence type="ECO:0000256" key="6">
    <source>
        <dbReference type="ARBA" id="ARBA00022840"/>
    </source>
</evidence>
<dbReference type="PROSITE" id="PS50238">
    <property type="entry name" value="RHOGAP"/>
    <property type="match status" value="1"/>
</dbReference>
<dbReference type="GO" id="GO:0051015">
    <property type="term" value="F:actin filament binding"/>
    <property type="evidence" value="ECO:0007669"/>
    <property type="project" value="TreeGrafter"/>
</dbReference>
<feature type="compositionally biased region" description="Polar residues" evidence="10">
    <location>
        <begin position="648"/>
        <end position="678"/>
    </location>
</feature>
<keyword evidence="3" id="KW-0479">Metal-binding</keyword>
<feature type="region of interest" description="Disordered" evidence="10">
    <location>
        <begin position="633"/>
        <end position="767"/>
    </location>
</feature>
<feature type="domain" description="Phorbol-ester/DAG-type" evidence="11">
    <location>
        <begin position="1154"/>
        <end position="1203"/>
    </location>
</feature>
<dbReference type="GO" id="GO:0046872">
    <property type="term" value="F:metal ion binding"/>
    <property type="evidence" value="ECO:0007669"/>
    <property type="project" value="UniProtKB-KW"/>
</dbReference>
<organism evidence="14 15">
    <name type="scientific">Oryctes borbonicus</name>
    <dbReference type="NCBI Taxonomy" id="1629725"/>
    <lineage>
        <taxon>Eukaryota</taxon>
        <taxon>Metazoa</taxon>
        <taxon>Ecdysozoa</taxon>
        <taxon>Arthropoda</taxon>
        <taxon>Hexapoda</taxon>
        <taxon>Insecta</taxon>
        <taxon>Pterygota</taxon>
        <taxon>Neoptera</taxon>
        <taxon>Endopterygota</taxon>
        <taxon>Coleoptera</taxon>
        <taxon>Polyphaga</taxon>
        <taxon>Scarabaeiformia</taxon>
        <taxon>Scarabaeidae</taxon>
        <taxon>Dynastinae</taxon>
        <taxon>Oryctes</taxon>
    </lineage>
</organism>
<dbReference type="GO" id="GO:0005524">
    <property type="term" value="F:ATP binding"/>
    <property type="evidence" value="ECO:0007669"/>
    <property type="project" value="UniProtKB-KW"/>
</dbReference>
<dbReference type="PROSITE" id="PS50081">
    <property type="entry name" value="ZF_DAG_PE_2"/>
    <property type="match status" value="2"/>
</dbReference>
<dbReference type="GO" id="GO:0016459">
    <property type="term" value="C:myosin complex"/>
    <property type="evidence" value="ECO:0007669"/>
    <property type="project" value="UniProtKB-KW"/>
</dbReference>
<dbReference type="InterPro" id="IPR002219">
    <property type="entry name" value="PKC_DAG/PE"/>
</dbReference>
<reference evidence="14 15" key="1">
    <citation type="submission" date="2015-09" db="EMBL/GenBank/DDBJ databases">
        <title>Draft genome of the scarab beetle Oryctes borbonicus.</title>
        <authorList>
            <person name="Meyer J.M."/>
            <person name="Markov G.V."/>
            <person name="Baskaran P."/>
            <person name="Herrmann M."/>
            <person name="Sommer R.J."/>
            <person name="Roedelsperger C."/>
        </authorList>
    </citation>
    <scope>NUCLEOTIDE SEQUENCE [LARGE SCALE GENOMIC DNA]</scope>
    <source>
        <strain evidence="14">OB123</strain>
        <tissue evidence="14">Whole animal</tissue>
    </source>
</reference>
<dbReference type="InterPro" id="IPR027417">
    <property type="entry name" value="P-loop_NTPase"/>
</dbReference>
<dbReference type="Proteomes" id="UP000051574">
    <property type="component" value="Unassembled WGS sequence"/>
</dbReference>